<evidence type="ECO:0000313" key="2">
    <source>
        <dbReference type="Proteomes" id="UP000829398"/>
    </source>
</evidence>
<dbReference type="EMBL" id="CM039175">
    <property type="protein sequence ID" value="KAH9737006.1"/>
    <property type="molecule type" value="Genomic_DNA"/>
</dbReference>
<gene>
    <name evidence="1" type="ORF">KPL71_018307</name>
</gene>
<sequence length="716" mass="82174">MPFSFIHFTGFLGDQTETSSTFMELNSKRKSKQDSKDGIRHLSHPIPCHILSFLPTKHAVATCILSSRWKFVCASLSNLCFRNQLREAPAINNHIVQDSAHSSDNFVERLSLTALDPTRVVPVDFTANPTTLSLKNLRVEMYNPPRNMTERLFSACLLLEEFSVVGLMSDVGVVISFNFWSPSLKKLGLYKNVELEHTFMMMEESESDSDSRQPELLEVGKHDSEDRISRLPDPILCHILSFLPAKHAVATRILSSRWNLVWTWLSNLCFDDELCERPAINMHIDDALTKDTAQRFDKFVHRLSFRALDPLFGLTNTFAAMNAYPRIGFEDFVNWVLDRTNSATLAKFSLQCSNLTDLSLLKFWVSSAIMRNVREIEIYLESHGLHTLFYFFERQDPVELPESLCTSTTLEVLVLYSDFVINIPPSGLCFPCLKFLHIEMYCLPNNLTERLFSACPVLEELSLVGLLINADVVTSFNISSPTLKKLGIRFDIGDQESSYNEHKILIRAPNLERFHIIDHALVSYMVHELHSLTEAFIDVSYFERPSPSYLERPLPQAKRVLELLEGVNEIKFMSLSAETMFALDLAYEDFFPTFPNLTYLEVHIGGTSWKLLLAILNSLPNLEVLLIHSHAVRDSGFIFEEPVPRCLLFHVKKIEMRSFGGYEHEFQLVKYFLKNIVSLEKLIVKSWAQTSQEKLKQCQELLMFERASKFCQVEFL</sequence>
<accession>A0ACB8JZ14</accession>
<proteinExistence type="predicted"/>
<name>A0ACB8JZ14_CITSI</name>
<protein>
    <submittedName>
        <fullName evidence="1">FBD-associated F-box protein</fullName>
    </submittedName>
</protein>
<organism evidence="1 2">
    <name type="scientific">Citrus sinensis</name>
    <name type="common">Sweet orange</name>
    <name type="synonym">Citrus aurantium var. sinensis</name>
    <dbReference type="NCBI Taxonomy" id="2711"/>
    <lineage>
        <taxon>Eukaryota</taxon>
        <taxon>Viridiplantae</taxon>
        <taxon>Streptophyta</taxon>
        <taxon>Embryophyta</taxon>
        <taxon>Tracheophyta</taxon>
        <taxon>Spermatophyta</taxon>
        <taxon>Magnoliopsida</taxon>
        <taxon>eudicotyledons</taxon>
        <taxon>Gunneridae</taxon>
        <taxon>Pentapetalae</taxon>
        <taxon>rosids</taxon>
        <taxon>malvids</taxon>
        <taxon>Sapindales</taxon>
        <taxon>Rutaceae</taxon>
        <taxon>Aurantioideae</taxon>
        <taxon>Citrus</taxon>
    </lineage>
</organism>
<dbReference type="Proteomes" id="UP000829398">
    <property type="component" value="Chromosome 6"/>
</dbReference>
<evidence type="ECO:0000313" key="1">
    <source>
        <dbReference type="EMBL" id="KAH9737006.1"/>
    </source>
</evidence>
<reference evidence="2" key="1">
    <citation type="journal article" date="2023" name="Hortic. Res.">
        <title>A chromosome-level phased genome enabling allele-level studies in sweet orange: a case study on citrus Huanglongbing tolerance.</title>
        <authorList>
            <person name="Wu B."/>
            <person name="Yu Q."/>
            <person name="Deng Z."/>
            <person name="Duan Y."/>
            <person name="Luo F."/>
            <person name="Gmitter F. Jr."/>
        </authorList>
    </citation>
    <scope>NUCLEOTIDE SEQUENCE [LARGE SCALE GENOMIC DNA]</scope>
    <source>
        <strain evidence="2">cv. Valencia</strain>
    </source>
</reference>
<comment type="caution">
    <text evidence="1">The sequence shown here is derived from an EMBL/GenBank/DDBJ whole genome shotgun (WGS) entry which is preliminary data.</text>
</comment>
<keyword evidence="2" id="KW-1185">Reference proteome</keyword>